<name>A0A6A7AP13_9PLEO</name>
<keyword evidence="3" id="KW-1185">Reference proteome</keyword>
<proteinExistence type="predicted"/>
<gene>
    <name evidence="2" type="ORF">T440DRAFT_317029</name>
</gene>
<sequence>MGEDDMVASCMQDNLSSPGTKPRKAAWVSSVSSCVILSAPTISCPSTRETLCMGRIAGTQSSCRSSFC</sequence>
<dbReference type="AlphaFoldDB" id="A0A6A7AP13"/>
<dbReference type="EMBL" id="MU006375">
    <property type="protein sequence ID" value="KAF2844504.1"/>
    <property type="molecule type" value="Genomic_DNA"/>
</dbReference>
<feature type="region of interest" description="Disordered" evidence="1">
    <location>
        <begin position="1"/>
        <end position="23"/>
    </location>
</feature>
<dbReference type="Proteomes" id="UP000799423">
    <property type="component" value="Unassembled WGS sequence"/>
</dbReference>
<evidence type="ECO:0000313" key="3">
    <source>
        <dbReference type="Proteomes" id="UP000799423"/>
    </source>
</evidence>
<evidence type="ECO:0000313" key="2">
    <source>
        <dbReference type="EMBL" id="KAF2844504.1"/>
    </source>
</evidence>
<evidence type="ECO:0000256" key="1">
    <source>
        <dbReference type="SAM" id="MobiDB-lite"/>
    </source>
</evidence>
<organism evidence="2 3">
    <name type="scientific">Plenodomus tracheiphilus IPT5</name>
    <dbReference type="NCBI Taxonomy" id="1408161"/>
    <lineage>
        <taxon>Eukaryota</taxon>
        <taxon>Fungi</taxon>
        <taxon>Dikarya</taxon>
        <taxon>Ascomycota</taxon>
        <taxon>Pezizomycotina</taxon>
        <taxon>Dothideomycetes</taxon>
        <taxon>Pleosporomycetidae</taxon>
        <taxon>Pleosporales</taxon>
        <taxon>Pleosporineae</taxon>
        <taxon>Leptosphaeriaceae</taxon>
        <taxon>Plenodomus</taxon>
    </lineage>
</organism>
<reference evidence="2" key="1">
    <citation type="submission" date="2020-01" db="EMBL/GenBank/DDBJ databases">
        <authorList>
            <consortium name="DOE Joint Genome Institute"/>
            <person name="Haridas S."/>
            <person name="Albert R."/>
            <person name="Binder M."/>
            <person name="Bloem J."/>
            <person name="Labutti K."/>
            <person name="Salamov A."/>
            <person name="Andreopoulos B."/>
            <person name="Baker S.E."/>
            <person name="Barry K."/>
            <person name="Bills G."/>
            <person name="Bluhm B.H."/>
            <person name="Cannon C."/>
            <person name="Castanera R."/>
            <person name="Culley D.E."/>
            <person name="Daum C."/>
            <person name="Ezra D."/>
            <person name="Gonzalez J.B."/>
            <person name="Henrissat B."/>
            <person name="Kuo A."/>
            <person name="Liang C."/>
            <person name="Lipzen A."/>
            <person name="Lutzoni F."/>
            <person name="Magnuson J."/>
            <person name="Mondo S."/>
            <person name="Nolan M."/>
            <person name="Ohm R."/>
            <person name="Pangilinan J."/>
            <person name="Park H.-J."/>
            <person name="Ramirez L."/>
            <person name="Alfaro M."/>
            <person name="Sun H."/>
            <person name="Tritt A."/>
            <person name="Yoshinaga Y."/>
            <person name="Zwiers L.-H."/>
            <person name="Turgeon B.G."/>
            <person name="Goodwin S.B."/>
            <person name="Spatafora J.W."/>
            <person name="Crous P.W."/>
            <person name="Grigoriev I.V."/>
        </authorList>
    </citation>
    <scope>NUCLEOTIDE SEQUENCE</scope>
    <source>
        <strain evidence="2">IPT5</strain>
    </source>
</reference>
<accession>A0A6A7AP13</accession>
<protein>
    <submittedName>
        <fullName evidence="2">Uncharacterized protein</fullName>
    </submittedName>
</protein>